<keyword evidence="2" id="KW-1185">Reference proteome</keyword>
<keyword evidence="1" id="KW-0808">Transferase</keyword>
<protein>
    <submittedName>
        <fullName evidence="1">Probable RNA-directed DNA polymerase from transposon BS</fullName>
    </submittedName>
</protein>
<dbReference type="GO" id="GO:0003964">
    <property type="term" value="F:RNA-directed DNA polymerase activity"/>
    <property type="evidence" value="ECO:0007669"/>
    <property type="project" value="UniProtKB-KW"/>
</dbReference>
<dbReference type="AlphaFoldDB" id="A0A4C1WXK8"/>
<dbReference type="Proteomes" id="UP000299102">
    <property type="component" value="Unassembled WGS sequence"/>
</dbReference>
<accession>A0A4C1WXK8</accession>
<keyword evidence="1" id="KW-0548">Nucleotidyltransferase</keyword>
<proteinExistence type="predicted"/>
<evidence type="ECO:0000313" key="2">
    <source>
        <dbReference type="Proteomes" id="UP000299102"/>
    </source>
</evidence>
<gene>
    <name evidence="1" type="primary">RTase</name>
    <name evidence="1" type="ORF">EVAR_87887_1</name>
</gene>
<comment type="caution">
    <text evidence="1">The sequence shown here is derived from an EMBL/GenBank/DDBJ whole genome shotgun (WGS) entry which is preliminary data.</text>
</comment>
<keyword evidence="1" id="KW-0695">RNA-directed DNA polymerase</keyword>
<name>A0A4C1WXK8_EUMVA</name>
<dbReference type="OrthoDB" id="10050074at2759"/>
<reference evidence="1 2" key="1">
    <citation type="journal article" date="2019" name="Commun. Biol.">
        <title>The bagworm genome reveals a unique fibroin gene that provides high tensile strength.</title>
        <authorList>
            <person name="Kono N."/>
            <person name="Nakamura H."/>
            <person name="Ohtoshi R."/>
            <person name="Tomita M."/>
            <person name="Numata K."/>
            <person name="Arakawa K."/>
        </authorList>
    </citation>
    <scope>NUCLEOTIDE SEQUENCE [LARGE SCALE GENOMIC DNA]</scope>
</reference>
<dbReference type="EMBL" id="BGZK01000655">
    <property type="protein sequence ID" value="GBP54814.1"/>
    <property type="molecule type" value="Genomic_DNA"/>
</dbReference>
<evidence type="ECO:0000313" key="1">
    <source>
        <dbReference type="EMBL" id="GBP54814.1"/>
    </source>
</evidence>
<sequence length="116" mass="13398">MIGRKNKMSLRNKRTIYSMCIKPVMTYASPVFAHAQCDAFYDLQIVQNEFCRRAADTPRYVKNSMLHQDLELFTISKFMKDISERFFDVVSSYPKPLVMAMGFGCIIRATSSTSFL</sequence>
<organism evidence="1 2">
    <name type="scientific">Eumeta variegata</name>
    <name type="common">Bagworm moth</name>
    <name type="synonym">Eumeta japonica</name>
    <dbReference type="NCBI Taxonomy" id="151549"/>
    <lineage>
        <taxon>Eukaryota</taxon>
        <taxon>Metazoa</taxon>
        <taxon>Ecdysozoa</taxon>
        <taxon>Arthropoda</taxon>
        <taxon>Hexapoda</taxon>
        <taxon>Insecta</taxon>
        <taxon>Pterygota</taxon>
        <taxon>Neoptera</taxon>
        <taxon>Endopterygota</taxon>
        <taxon>Lepidoptera</taxon>
        <taxon>Glossata</taxon>
        <taxon>Ditrysia</taxon>
        <taxon>Tineoidea</taxon>
        <taxon>Psychidae</taxon>
        <taxon>Oiketicinae</taxon>
        <taxon>Eumeta</taxon>
    </lineage>
</organism>